<dbReference type="Gene3D" id="3.40.190.10">
    <property type="entry name" value="Periplasmic binding protein-like II"/>
    <property type="match status" value="2"/>
</dbReference>
<evidence type="ECO:0000259" key="5">
    <source>
        <dbReference type="Pfam" id="PF03466"/>
    </source>
</evidence>
<dbReference type="SUPFAM" id="SSF53850">
    <property type="entry name" value="Periplasmic binding protein-like II"/>
    <property type="match status" value="1"/>
</dbReference>
<name>A0ABS8Z9T5_9PSEU</name>
<evidence type="ECO:0000256" key="1">
    <source>
        <dbReference type="ARBA" id="ARBA00009437"/>
    </source>
</evidence>
<evidence type="ECO:0000256" key="3">
    <source>
        <dbReference type="ARBA" id="ARBA00023125"/>
    </source>
</evidence>
<sequence>MFAMAGIQPRVTHELQQIISILEFVALGHGVTIVASLALPDQHEGVVYRRITPRFSRRVGLACLNERRLSPGAAALWAQARST</sequence>
<protein>
    <submittedName>
        <fullName evidence="6">LysR family transcriptional regulator substrate-binding protein</fullName>
    </submittedName>
</protein>
<reference evidence="6 7" key="1">
    <citation type="submission" date="2021-12" db="EMBL/GenBank/DDBJ databases">
        <title>Genome sequence of Kibdelosporangium philippinense ATCC 49844.</title>
        <authorList>
            <person name="Fedorov E.A."/>
            <person name="Omeragic M."/>
            <person name="Shalygina K.F."/>
            <person name="Maclea K.S."/>
        </authorList>
    </citation>
    <scope>NUCLEOTIDE SEQUENCE [LARGE SCALE GENOMIC DNA]</scope>
    <source>
        <strain evidence="6 7">ATCC 49844</strain>
    </source>
</reference>
<evidence type="ECO:0000313" key="6">
    <source>
        <dbReference type="EMBL" id="MCE7004177.1"/>
    </source>
</evidence>
<dbReference type="PANTHER" id="PTHR30346:SF29">
    <property type="entry name" value="LYSR SUBSTRATE-BINDING"/>
    <property type="match status" value="1"/>
</dbReference>
<comment type="similarity">
    <text evidence="1">Belongs to the LysR transcriptional regulatory family.</text>
</comment>
<dbReference type="InterPro" id="IPR005119">
    <property type="entry name" value="LysR_subst-bd"/>
</dbReference>
<dbReference type="RefSeq" id="WP_233726448.1">
    <property type="nucleotide sequence ID" value="NZ_JAJVCN010000001.1"/>
</dbReference>
<dbReference type="CDD" id="cd05466">
    <property type="entry name" value="PBP2_LTTR_substrate"/>
    <property type="match status" value="1"/>
</dbReference>
<keyword evidence="3" id="KW-0238">DNA-binding</keyword>
<evidence type="ECO:0000313" key="7">
    <source>
        <dbReference type="Proteomes" id="UP001521150"/>
    </source>
</evidence>
<proteinExistence type="inferred from homology"/>
<feature type="domain" description="LysR substrate-binding" evidence="5">
    <location>
        <begin position="2"/>
        <end position="81"/>
    </location>
</feature>
<organism evidence="6 7">
    <name type="scientific">Kibdelosporangium philippinense</name>
    <dbReference type="NCBI Taxonomy" id="211113"/>
    <lineage>
        <taxon>Bacteria</taxon>
        <taxon>Bacillati</taxon>
        <taxon>Actinomycetota</taxon>
        <taxon>Actinomycetes</taxon>
        <taxon>Pseudonocardiales</taxon>
        <taxon>Pseudonocardiaceae</taxon>
        <taxon>Kibdelosporangium</taxon>
    </lineage>
</organism>
<keyword evidence="2" id="KW-0805">Transcription regulation</keyword>
<evidence type="ECO:0000256" key="2">
    <source>
        <dbReference type="ARBA" id="ARBA00023015"/>
    </source>
</evidence>
<comment type="caution">
    <text evidence="6">The sequence shown here is derived from an EMBL/GenBank/DDBJ whole genome shotgun (WGS) entry which is preliminary data.</text>
</comment>
<dbReference type="Pfam" id="PF03466">
    <property type="entry name" value="LysR_substrate"/>
    <property type="match status" value="1"/>
</dbReference>
<keyword evidence="7" id="KW-1185">Reference proteome</keyword>
<dbReference type="Proteomes" id="UP001521150">
    <property type="component" value="Unassembled WGS sequence"/>
</dbReference>
<dbReference type="PANTHER" id="PTHR30346">
    <property type="entry name" value="TRANSCRIPTIONAL DUAL REGULATOR HCAR-RELATED"/>
    <property type="match status" value="1"/>
</dbReference>
<evidence type="ECO:0000256" key="4">
    <source>
        <dbReference type="ARBA" id="ARBA00023163"/>
    </source>
</evidence>
<dbReference type="EMBL" id="JAJVCN010000001">
    <property type="protein sequence ID" value="MCE7004177.1"/>
    <property type="molecule type" value="Genomic_DNA"/>
</dbReference>
<gene>
    <name evidence="6" type="ORF">LWC34_15230</name>
</gene>
<keyword evidence="4" id="KW-0804">Transcription</keyword>
<accession>A0ABS8Z9T5</accession>